<organism evidence="3 4">
    <name type="scientific">Thermophilibacter provencensis</name>
    <dbReference type="NCBI Taxonomy" id="1852386"/>
    <lineage>
        <taxon>Bacteria</taxon>
        <taxon>Bacillati</taxon>
        <taxon>Actinomycetota</taxon>
        <taxon>Coriobacteriia</taxon>
        <taxon>Coriobacteriales</taxon>
        <taxon>Atopobiaceae</taxon>
        <taxon>Thermophilibacter</taxon>
    </lineage>
</organism>
<dbReference type="RefSeq" id="WP_289510468.1">
    <property type="nucleotide sequence ID" value="NZ_JAUDEA010000001.1"/>
</dbReference>
<dbReference type="Pfam" id="PF00239">
    <property type="entry name" value="Resolvase"/>
    <property type="match status" value="1"/>
</dbReference>
<dbReference type="PROSITE" id="PS51736">
    <property type="entry name" value="RECOMBINASES_3"/>
    <property type="match status" value="1"/>
</dbReference>
<reference evidence="4" key="1">
    <citation type="submission" date="2023-06" db="EMBL/GenBank/DDBJ databases">
        <title>Identification and characterization of horizontal gene transfer across gut microbiota members of farm animals based on homology search.</title>
        <authorList>
            <person name="Zeman M."/>
            <person name="Kubasova T."/>
            <person name="Jahodarova E."/>
            <person name="Nykrynova M."/>
            <person name="Rychlik I."/>
        </authorList>
    </citation>
    <scope>NUCLEOTIDE SEQUENCE [LARGE SCALE GENOMIC DNA]</scope>
    <source>
        <strain evidence="4">153_Feed</strain>
    </source>
</reference>
<dbReference type="PANTHER" id="PTHR30461">
    <property type="entry name" value="DNA-INVERTASE FROM LAMBDOID PROPHAGE"/>
    <property type="match status" value="1"/>
</dbReference>
<keyword evidence="4" id="KW-1185">Reference proteome</keyword>
<evidence type="ECO:0000259" key="1">
    <source>
        <dbReference type="PROSITE" id="PS51736"/>
    </source>
</evidence>
<dbReference type="InterPro" id="IPR050639">
    <property type="entry name" value="SSR_resolvase"/>
</dbReference>
<dbReference type="PROSITE" id="PS51737">
    <property type="entry name" value="RECOMBINASE_DNA_BIND"/>
    <property type="match status" value="1"/>
</dbReference>
<dbReference type="InterPro" id="IPR036162">
    <property type="entry name" value="Resolvase-like_N_sf"/>
</dbReference>
<reference evidence="3 4" key="3">
    <citation type="submission" date="2023-06" db="EMBL/GenBank/DDBJ databases">
        <authorList>
            <person name="Zeman M."/>
            <person name="Kubasova T."/>
            <person name="Jahodarova E."/>
            <person name="Nykrynova M."/>
            <person name="Rychlik I."/>
        </authorList>
    </citation>
    <scope>NUCLEOTIDE SEQUENCE [LARGE SCALE GENOMIC DNA]</scope>
    <source>
        <strain evidence="3 4">153_Feed</strain>
    </source>
</reference>
<dbReference type="EMBL" id="JAUDEA010000001">
    <property type="protein sequence ID" value="MDM8270368.1"/>
    <property type="molecule type" value="Genomic_DNA"/>
</dbReference>
<dbReference type="InterPro" id="IPR011109">
    <property type="entry name" value="DNA_bind_recombinase_dom"/>
</dbReference>
<proteinExistence type="predicted"/>
<dbReference type="Proteomes" id="UP001529256">
    <property type="component" value="Unassembled WGS sequence"/>
</dbReference>
<dbReference type="CDD" id="cd00338">
    <property type="entry name" value="Ser_Recombinase"/>
    <property type="match status" value="1"/>
</dbReference>
<dbReference type="Gene3D" id="3.90.1750.20">
    <property type="entry name" value="Putative Large Serine Recombinase, Chain B, Domain 2"/>
    <property type="match status" value="1"/>
</dbReference>
<comment type="caution">
    <text evidence="3">The sequence shown here is derived from an EMBL/GenBank/DDBJ whole genome shotgun (WGS) entry which is preliminary data.</text>
</comment>
<feature type="domain" description="Resolvase/invertase-type recombinase catalytic" evidence="1">
    <location>
        <begin position="8"/>
        <end position="160"/>
    </location>
</feature>
<dbReference type="InterPro" id="IPR006119">
    <property type="entry name" value="Resolv_N"/>
</dbReference>
<sequence length="501" mass="56852">MSESSIKRAAIYLRISQDRHKKGDAIRRQREDCEYTCRWHKWEVAAEYVDQSKSAYSGIDRPEFDRMVNDFRAGKFDVIVAWKLDRLVRRVGTLADMVSEVQGERPEDGLRICTSDCGLLDLTTSDGRYLATMFANNAEFESARKGERERRANLQHALEGRPRRGSQRCYGYTIDREIIPEEAALVRACYRAYLSGHATNAILRALNGDDGSTAYPALREALAGLKGPQKPWTRTRLKYLLINPKYCGFVAYVSEPARPGMKRRQRSCIVAERIVRDDDGQPVHGDWEPIITEAEWYAAREKALARQRGKQPNWRKHIGSGIYRCGVCGGVMYAGSGSYRCKTPGHACRLQKPIDDLVLRTVRERLARGDLAQLLPHDDSGRLAEIETELADCEAKLRRYQEDYRAGFIGGAHFKEWTDEETERRDRLIAERDGLTTDPTGGILTADDPVAAFDAIADDPIRVGGIIDYLMTVTIDKKSVTTKGRGRKFNYTGIHIKWKEH</sequence>
<gene>
    <name evidence="3" type="ORF">QUW25_01510</name>
</gene>
<evidence type="ECO:0000259" key="2">
    <source>
        <dbReference type="PROSITE" id="PS51737"/>
    </source>
</evidence>
<reference evidence="3 4" key="2">
    <citation type="submission" date="2023-06" db="EMBL/GenBank/DDBJ databases">
        <title>Identification and characterization of horizontal gene transfer across gut microbiota members of farm animals based on homology search.</title>
        <authorList>
            <person name="Schwarzerova J."/>
            <person name="Nykrynova M."/>
            <person name="Jureckova K."/>
            <person name="Cejkova D."/>
            <person name="Rychlik I."/>
        </authorList>
    </citation>
    <scope>NUCLEOTIDE SEQUENCE [LARGE SCALE GENOMIC DNA]</scope>
    <source>
        <strain evidence="3 4">153_Feed</strain>
    </source>
</reference>
<dbReference type="InterPro" id="IPR038109">
    <property type="entry name" value="DNA_bind_recomb_sf"/>
</dbReference>
<evidence type="ECO:0000313" key="3">
    <source>
        <dbReference type="EMBL" id="MDM8270368.1"/>
    </source>
</evidence>
<dbReference type="Gene3D" id="3.40.50.1390">
    <property type="entry name" value="Resolvase, N-terminal catalytic domain"/>
    <property type="match status" value="1"/>
</dbReference>
<accession>A0ABT7V1B1</accession>
<name>A0ABT7V1B1_9ACTN</name>
<dbReference type="Pfam" id="PF07508">
    <property type="entry name" value="Recombinase"/>
    <property type="match status" value="1"/>
</dbReference>
<feature type="domain" description="Recombinase" evidence="2">
    <location>
        <begin position="167"/>
        <end position="309"/>
    </location>
</feature>
<dbReference type="SUPFAM" id="SSF53041">
    <property type="entry name" value="Resolvase-like"/>
    <property type="match status" value="1"/>
</dbReference>
<dbReference type="SMART" id="SM00857">
    <property type="entry name" value="Resolvase"/>
    <property type="match status" value="1"/>
</dbReference>
<dbReference type="PANTHER" id="PTHR30461:SF23">
    <property type="entry name" value="DNA RECOMBINASE-RELATED"/>
    <property type="match status" value="1"/>
</dbReference>
<protein>
    <submittedName>
        <fullName evidence="3">Recombinase family protein</fullName>
    </submittedName>
</protein>
<evidence type="ECO:0000313" key="4">
    <source>
        <dbReference type="Proteomes" id="UP001529256"/>
    </source>
</evidence>